<evidence type="ECO:0000313" key="3">
    <source>
        <dbReference type="Proteomes" id="UP001153076"/>
    </source>
</evidence>
<evidence type="ECO:0000313" key="2">
    <source>
        <dbReference type="EMBL" id="KAJ8442642.1"/>
    </source>
</evidence>
<accession>A0A9Q1KG57</accession>
<feature type="region of interest" description="Disordered" evidence="1">
    <location>
        <begin position="245"/>
        <end position="272"/>
    </location>
</feature>
<feature type="region of interest" description="Disordered" evidence="1">
    <location>
        <begin position="441"/>
        <end position="465"/>
    </location>
</feature>
<evidence type="ECO:0000256" key="1">
    <source>
        <dbReference type="SAM" id="MobiDB-lite"/>
    </source>
</evidence>
<gene>
    <name evidence="2" type="ORF">Cgig2_003686</name>
</gene>
<reference evidence="2" key="1">
    <citation type="submission" date="2022-04" db="EMBL/GenBank/DDBJ databases">
        <title>Carnegiea gigantea Genome sequencing and assembly v2.</title>
        <authorList>
            <person name="Copetti D."/>
            <person name="Sanderson M.J."/>
            <person name="Burquez A."/>
            <person name="Wojciechowski M.F."/>
        </authorList>
    </citation>
    <scope>NUCLEOTIDE SEQUENCE</scope>
    <source>
        <strain evidence="2">SGP5-SGP5p</strain>
        <tissue evidence="2">Aerial part</tissue>
    </source>
</reference>
<feature type="region of interest" description="Disordered" evidence="1">
    <location>
        <begin position="1"/>
        <end position="133"/>
    </location>
</feature>
<feature type="compositionally biased region" description="Basic and acidic residues" evidence="1">
    <location>
        <begin position="504"/>
        <end position="514"/>
    </location>
</feature>
<proteinExistence type="predicted"/>
<feature type="compositionally biased region" description="Low complexity" evidence="1">
    <location>
        <begin position="57"/>
        <end position="85"/>
    </location>
</feature>
<dbReference type="OrthoDB" id="1903589at2759"/>
<name>A0A9Q1KG57_9CARY</name>
<dbReference type="AlphaFoldDB" id="A0A9Q1KG57"/>
<comment type="caution">
    <text evidence="2">The sequence shown here is derived from an EMBL/GenBank/DDBJ whole genome shotgun (WGS) entry which is preliminary data.</text>
</comment>
<dbReference type="PANTHER" id="PTHR35740:SF1">
    <property type="entry name" value="OS12G0111700 PROTEIN"/>
    <property type="match status" value="1"/>
</dbReference>
<dbReference type="PANTHER" id="PTHR35740">
    <property type="entry name" value="OS12G0111700 PROTEIN"/>
    <property type="match status" value="1"/>
</dbReference>
<protein>
    <submittedName>
        <fullName evidence="2">Uncharacterized protein</fullName>
    </submittedName>
</protein>
<organism evidence="2 3">
    <name type="scientific">Carnegiea gigantea</name>
    <dbReference type="NCBI Taxonomy" id="171969"/>
    <lineage>
        <taxon>Eukaryota</taxon>
        <taxon>Viridiplantae</taxon>
        <taxon>Streptophyta</taxon>
        <taxon>Embryophyta</taxon>
        <taxon>Tracheophyta</taxon>
        <taxon>Spermatophyta</taxon>
        <taxon>Magnoliopsida</taxon>
        <taxon>eudicotyledons</taxon>
        <taxon>Gunneridae</taxon>
        <taxon>Pentapetalae</taxon>
        <taxon>Caryophyllales</taxon>
        <taxon>Cactineae</taxon>
        <taxon>Cactaceae</taxon>
        <taxon>Cactoideae</taxon>
        <taxon>Echinocereeae</taxon>
        <taxon>Carnegiea</taxon>
    </lineage>
</organism>
<feature type="compositionally biased region" description="Basic and acidic residues" evidence="1">
    <location>
        <begin position="115"/>
        <end position="126"/>
    </location>
</feature>
<feature type="region of interest" description="Disordered" evidence="1">
    <location>
        <begin position="481"/>
        <end position="531"/>
    </location>
</feature>
<keyword evidence="3" id="KW-1185">Reference proteome</keyword>
<feature type="compositionally biased region" description="Low complexity" evidence="1">
    <location>
        <begin position="245"/>
        <end position="254"/>
    </location>
</feature>
<dbReference type="Proteomes" id="UP001153076">
    <property type="component" value="Unassembled WGS sequence"/>
</dbReference>
<feature type="compositionally biased region" description="Polar residues" evidence="1">
    <location>
        <begin position="445"/>
        <end position="463"/>
    </location>
</feature>
<dbReference type="EMBL" id="JAKOGI010000137">
    <property type="protein sequence ID" value="KAJ8442642.1"/>
    <property type="molecule type" value="Genomic_DNA"/>
</dbReference>
<sequence length="570" mass="61123">MEAQRRSSSRRKPLADCTNTIAAAAGRNFSPSAAKSTAGPLKPSIYAATKPNPKPPTSSSSIKTTTSTGSNNPPNGDSPLSGPHASDPPAPPTPLSDSGGRDRRKIGPSAVQSWQDEKAGRNEGSKSSENPIIQGAKPVIRQALMRSSSIASVQEQKLDAQIRKEKGKMVLETPIIEITDLFKSDVPLASSSAASGNWHCSEPPPFQDQTLNAQKMKDKGKMVLETPNIEATGLLGSHKSLASSSAASGHCHVSGPPTVQNEKSDAQKRKDKGKMVLEIPIIEITDPLRPHMSLASCSAASGDCRFSGFPAAQVQKMDAQKWKGRGKMVLETPNIGTTDLLRPHMSLASSSAAFGNCHSLGPPAVQNKKRGNQESMDKGERVLETQKIVTTDSGRLQAPLTSSSAVSPSHYLLGPPMVEYQKLDVAKSKDKGKMVQETLDIGATDPSTPQAPLASSSATSGASDQERPLCLTVYNQRRALRSRKHADGKSIALSCPPSKRTKNMRMELGDDSGKKKYRSHTDPLPVHKKSRKNHVDPVHIMPLDEIERLRAYYAEVDAFELTEEVASDSD</sequence>